<comment type="caution">
    <text evidence="2">The sequence shown here is derived from an EMBL/GenBank/DDBJ whole genome shotgun (WGS) entry which is preliminary data.</text>
</comment>
<reference evidence="2 3" key="1">
    <citation type="journal article" date="2019" name="Sci. Rep.">
        <title>Orb-weaving spider Araneus ventricosus genome elucidates the spidroin gene catalogue.</title>
        <authorList>
            <person name="Kono N."/>
            <person name="Nakamura H."/>
            <person name="Ohtoshi R."/>
            <person name="Moran D.A.P."/>
            <person name="Shinohara A."/>
            <person name="Yoshida Y."/>
            <person name="Fujiwara M."/>
            <person name="Mori M."/>
            <person name="Tomita M."/>
            <person name="Arakawa K."/>
        </authorList>
    </citation>
    <scope>NUCLEOTIDE SEQUENCE [LARGE SCALE GENOMIC DNA]</scope>
</reference>
<dbReference type="PANTHER" id="PTHR38681:SF1">
    <property type="entry name" value="RETROVIRUS-RELATED POL POLYPROTEIN FROM TRANSPOSON 412-LIKE PROTEIN"/>
    <property type="match status" value="1"/>
</dbReference>
<accession>A0A4Y2RA08</accession>
<gene>
    <name evidence="2" type="ORF">AVEN_275012_1</name>
</gene>
<dbReference type="InterPro" id="IPR001584">
    <property type="entry name" value="Integrase_cat-core"/>
</dbReference>
<sequence length="198" mass="22337">MFNWISRFGLPQKVTCDQGGEFEAGLFQMLTRMFGIQCVRTAAFHPSSNVLREDINATAAELTYGTNLRVPGQFFVDSNIGIPLPDYLSRLQELMRALKPSDPVHHGLKAVYMPKDLQTCSHEFVKRGPITRALATPFEGPFPVKKRQDKNFVVLVNGEEKVISVDRLKPAFLLSDTTSSNLSYTTKYGRKVRFRLPP</sequence>
<feature type="domain" description="Integrase catalytic" evidence="1">
    <location>
        <begin position="1"/>
        <end position="108"/>
    </location>
</feature>
<protein>
    <recommendedName>
        <fullName evidence="1">Integrase catalytic domain-containing protein</fullName>
    </recommendedName>
</protein>
<dbReference type="OrthoDB" id="6279146at2759"/>
<proteinExistence type="predicted"/>
<dbReference type="InterPro" id="IPR012337">
    <property type="entry name" value="RNaseH-like_sf"/>
</dbReference>
<organism evidence="2 3">
    <name type="scientific">Araneus ventricosus</name>
    <name type="common">Orbweaver spider</name>
    <name type="synonym">Epeira ventricosa</name>
    <dbReference type="NCBI Taxonomy" id="182803"/>
    <lineage>
        <taxon>Eukaryota</taxon>
        <taxon>Metazoa</taxon>
        <taxon>Ecdysozoa</taxon>
        <taxon>Arthropoda</taxon>
        <taxon>Chelicerata</taxon>
        <taxon>Arachnida</taxon>
        <taxon>Araneae</taxon>
        <taxon>Araneomorphae</taxon>
        <taxon>Entelegynae</taxon>
        <taxon>Araneoidea</taxon>
        <taxon>Araneidae</taxon>
        <taxon>Araneus</taxon>
    </lineage>
</organism>
<dbReference type="EMBL" id="BGPR01016319">
    <property type="protein sequence ID" value="GBN72568.1"/>
    <property type="molecule type" value="Genomic_DNA"/>
</dbReference>
<dbReference type="GO" id="GO:0003676">
    <property type="term" value="F:nucleic acid binding"/>
    <property type="evidence" value="ECO:0007669"/>
    <property type="project" value="InterPro"/>
</dbReference>
<dbReference type="AlphaFoldDB" id="A0A4Y2RA08"/>
<dbReference type="SUPFAM" id="SSF53098">
    <property type="entry name" value="Ribonuclease H-like"/>
    <property type="match status" value="1"/>
</dbReference>
<keyword evidence="3" id="KW-1185">Reference proteome</keyword>
<dbReference type="Gene3D" id="3.30.420.10">
    <property type="entry name" value="Ribonuclease H-like superfamily/Ribonuclease H"/>
    <property type="match status" value="1"/>
</dbReference>
<dbReference type="Proteomes" id="UP000499080">
    <property type="component" value="Unassembled WGS sequence"/>
</dbReference>
<evidence type="ECO:0000313" key="3">
    <source>
        <dbReference type="Proteomes" id="UP000499080"/>
    </source>
</evidence>
<name>A0A4Y2RA08_ARAVE</name>
<dbReference type="GO" id="GO:0015074">
    <property type="term" value="P:DNA integration"/>
    <property type="evidence" value="ECO:0007669"/>
    <property type="project" value="InterPro"/>
</dbReference>
<dbReference type="PROSITE" id="PS50994">
    <property type="entry name" value="INTEGRASE"/>
    <property type="match status" value="1"/>
</dbReference>
<evidence type="ECO:0000259" key="1">
    <source>
        <dbReference type="PROSITE" id="PS50994"/>
    </source>
</evidence>
<dbReference type="PANTHER" id="PTHR38681">
    <property type="entry name" value="RETROVIRUS-RELATED POL POLYPROTEIN FROM TRANSPOSON 412-LIKE PROTEIN-RELATED"/>
    <property type="match status" value="1"/>
</dbReference>
<dbReference type="InterPro" id="IPR036397">
    <property type="entry name" value="RNaseH_sf"/>
</dbReference>
<evidence type="ECO:0000313" key="2">
    <source>
        <dbReference type="EMBL" id="GBN72568.1"/>
    </source>
</evidence>